<dbReference type="EMBL" id="SPHZ02000009">
    <property type="protein sequence ID" value="KAF0898750.1"/>
    <property type="molecule type" value="Genomic_DNA"/>
</dbReference>
<evidence type="ECO:0000256" key="1">
    <source>
        <dbReference type="SAM" id="MobiDB-lite"/>
    </source>
</evidence>
<accession>A0A6G1CF33</accession>
<keyword evidence="3" id="KW-1185">Reference proteome</keyword>
<dbReference type="AlphaFoldDB" id="A0A6G1CF33"/>
<reference evidence="2 3" key="1">
    <citation type="submission" date="2019-11" db="EMBL/GenBank/DDBJ databases">
        <title>Whole genome sequence of Oryza granulata.</title>
        <authorList>
            <person name="Li W."/>
        </authorList>
    </citation>
    <scope>NUCLEOTIDE SEQUENCE [LARGE SCALE GENOMIC DNA]</scope>
    <source>
        <strain evidence="3">cv. Menghai</strain>
        <tissue evidence="2">Leaf</tissue>
    </source>
</reference>
<feature type="compositionally biased region" description="Low complexity" evidence="1">
    <location>
        <begin position="44"/>
        <end position="59"/>
    </location>
</feature>
<comment type="caution">
    <text evidence="2">The sequence shown here is derived from an EMBL/GenBank/DDBJ whole genome shotgun (WGS) entry which is preliminary data.</text>
</comment>
<name>A0A6G1CF33_9ORYZ</name>
<feature type="region of interest" description="Disordered" evidence="1">
    <location>
        <begin position="1"/>
        <end position="59"/>
    </location>
</feature>
<proteinExistence type="predicted"/>
<evidence type="ECO:0000313" key="3">
    <source>
        <dbReference type="Proteomes" id="UP000479710"/>
    </source>
</evidence>
<protein>
    <submittedName>
        <fullName evidence="2">Uncharacterized protein</fullName>
    </submittedName>
</protein>
<organism evidence="2 3">
    <name type="scientific">Oryza meyeriana var. granulata</name>
    <dbReference type="NCBI Taxonomy" id="110450"/>
    <lineage>
        <taxon>Eukaryota</taxon>
        <taxon>Viridiplantae</taxon>
        <taxon>Streptophyta</taxon>
        <taxon>Embryophyta</taxon>
        <taxon>Tracheophyta</taxon>
        <taxon>Spermatophyta</taxon>
        <taxon>Magnoliopsida</taxon>
        <taxon>Liliopsida</taxon>
        <taxon>Poales</taxon>
        <taxon>Poaceae</taxon>
        <taxon>BOP clade</taxon>
        <taxon>Oryzoideae</taxon>
        <taxon>Oryzeae</taxon>
        <taxon>Oryzinae</taxon>
        <taxon>Oryza</taxon>
        <taxon>Oryza meyeriana</taxon>
    </lineage>
</organism>
<evidence type="ECO:0000313" key="2">
    <source>
        <dbReference type="EMBL" id="KAF0898750.1"/>
    </source>
</evidence>
<gene>
    <name evidence="2" type="ORF">E2562_009355</name>
</gene>
<sequence length="59" mass="6428">MRRSAPSRGTGAWRWKPCHQRGGHASAKTMEASRIAHPPRPWRQAASTSTDQATTSIGS</sequence>
<dbReference type="Proteomes" id="UP000479710">
    <property type="component" value="Unassembled WGS sequence"/>
</dbReference>